<dbReference type="InterPro" id="IPR057705">
    <property type="entry name" value="DUF7945"/>
</dbReference>
<dbReference type="AlphaFoldDB" id="A0A495VZP4"/>
<comment type="caution">
    <text evidence="1">The sequence shown here is derived from an EMBL/GenBank/DDBJ whole genome shotgun (WGS) entry which is preliminary data.</text>
</comment>
<proteinExistence type="predicted"/>
<protein>
    <submittedName>
        <fullName evidence="1">Uncharacterized protein</fullName>
    </submittedName>
</protein>
<name>A0A495VZP4_9PSEU</name>
<dbReference type="Pfam" id="PF25656">
    <property type="entry name" value="DUF7945"/>
    <property type="match status" value="1"/>
</dbReference>
<keyword evidence="2" id="KW-1185">Reference proteome</keyword>
<organism evidence="1 2">
    <name type="scientific">Saccharothrix australiensis</name>
    <dbReference type="NCBI Taxonomy" id="2072"/>
    <lineage>
        <taxon>Bacteria</taxon>
        <taxon>Bacillati</taxon>
        <taxon>Actinomycetota</taxon>
        <taxon>Actinomycetes</taxon>
        <taxon>Pseudonocardiales</taxon>
        <taxon>Pseudonocardiaceae</taxon>
        <taxon>Saccharothrix</taxon>
    </lineage>
</organism>
<dbReference type="EMBL" id="RBXO01000001">
    <property type="protein sequence ID" value="RKT54227.1"/>
    <property type="molecule type" value="Genomic_DNA"/>
</dbReference>
<evidence type="ECO:0000313" key="2">
    <source>
        <dbReference type="Proteomes" id="UP000282084"/>
    </source>
</evidence>
<sequence length="141" mass="15670">MNDHGAGAERATARVRYPEMRAEVVEAVRALSDPEYQQRVWVRRELPHPEYYDELSHNIHVLYDDTPVFDDPSSTIGQILRGEAEAQALRALKASLEALFDVHGTGLSDERYLSLAGWAGVIESARHALEVLTRDDAGGDA</sequence>
<accession>A0A495VZP4</accession>
<evidence type="ECO:0000313" key="1">
    <source>
        <dbReference type="EMBL" id="RKT54227.1"/>
    </source>
</evidence>
<dbReference type="Proteomes" id="UP000282084">
    <property type="component" value="Unassembled WGS sequence"/>
</dbReference>
<reference evidence="1 2" key="1">
    <citation type="submission" date="2018-10" db="EMBL/GenBank/DDBJ databases">
        <title>Sequencing the genomes of 1000 actinobacteria strains.</title>
        <authorList>
            <person name="Klenk H.-P."/>
        </authorList>
    </citation>
    <scope>NUCLEOTIDE SEQUENCE [LARGE SCALE GENOMIC DNA]</scope>
    <source>
        <strain evidence="1 2">DSM 43800</strain>
    </source>
</reference>
<gene>
    <name evidence="1" type="ORF">C8E97_2842</name>
</gene>
<dbReference type="RefSeq" id="WP_425470521.1">
    <property type="nucleotide sequence ID" value="NZ_RBXO01000001.1"/>
</dbReference>
<dbReference type="NCBIfam" id="NF047838">
    <property type="entry name" value="SCO4402_fam"/>
    <property type="match status" value="1"/>
</dbReference>